<keyword evidence="4" id="KW-1185">Reference proteome</keyword>
<dbReference type="InterPro" id="IPR050300">
    <property type="entry name" value="GDXG_lipolytic_enzyme"/>
</dbReference>
<sequence length="266" mass="29038">MDRSELDKAYNVVAVVENFPALLNEFAERSRLAYLRYNWCRNLRYGKEAGNQYDFLPCGIPNAPTYVFIHGGYWNSGSKEEHAFIADGPIANNMNVVLAEYSLAPGATMTQIVAEIGMLIEHLAADRDKLGIADSPIYLSGHSAGGHLAAMYRSHPAVTGVHMVSAIVDLEPIRLCWLQNKLELSSREIGDYSPLLHIGKGAPTLISVGGAELPEFMRQSAAYAEVCASNGEHISHILVPGADHFGILNDLADPEGRQLKAFMSLL</sequence>
<dbReference type="InterPro" id="IPR049492">
    <property type="entry name" value="BD-FAE-like_dom"/>
</dbReference>
<feature type="domain" description="BD-FAE-like" evidence="2">
    <location>
        <begin position="63"/>
        <end position="152"/>
    </location>
</feature>
<evidence type="ECO:0000256" key="1">
    <source>
        <dbReference type="ARBA" id="ARBA00022801"/>
    </source>
</evidence>
<evidence type="ECO:0000313" key="4">
    <source>
        <dbReference type="Proteomes" id="UP001138460"/>
    </source>
</evidence>
<dbReference type="SUPFAM" id="SSF53474">
    <property type="entry name" value="alpha/beta-Hydrolases"/>
    <property type="match status" value="1"/>
</dbReference>
<dbReference type="AlphaFoldDB" id="A0A9X8JLU7"/>
<proteinExistence type="predicted"/>
<dbReference type="Gene3D" id="3.40.50.1820">
    <property type="entry name" value="alpha/beta hydrolase"/>
    <property type="match status" value="1"/>
</dbReference>
<dbReference type="GO" id="GO:0016787">
    <property type="term" value="F:hydrolase activity"/>
    <property type="evidence" value="ECO:0007669"/>
    <property type="project" value="UniProtKB-KW"/>
</dbReference>
<evidence type="ECO:0000313" key="3">
    <source>
        <dbReference type="EMBL" id="RYC46235.1"/>
    </source>
</evidence>
<dbReference type="PANTHER" id="PTHR48081:SF33">
    <property type="entry name" value="KYNURENINE FORMAMIDASE"/>
    <property type="match status" value="1"/>
</dbReference>
<dbReference type="OrthoDB" id="9771666at2"/>
<keyword evidence="1 3" id="KW-0378">Hydrolase</keyword>
<reference evidence="3 4" key="1">
    <citation type="journal article" date="2018" name="Syst. Appl. Microbiol.">
        <title>Pectobacterium zantedeschiae sp. nov. a new species of a soft rot pathogen isolated from Calla lily (Zantedeschia spp.).</title>
        <authorList>
            <person name="Waleron M."/>
            <person name="Misztak A."/>
            <person name="Waleron M."/>
            <person name="Franczuk M."/>
            <person name="Jonca J."/>
            <person name="Wielgomas B."/>
            <person name="Mikicinski A."/>
            <person name="Popovic T."/>
            <person name="Waleron K."/>
        </authorList>
    </citation>
    <scope>NUCLEOTIDE SEQUENCE [LARGE SCALE GENOMIC DNA]</scope>
    <source>
        <strain evidence="3 4">9M</strain>
    </source>
</reference>
<dbReference type="EMBL" id="NWTM01000001">
    <property type="protein sequence ID" value="RYC46235.1"/>
    <property type="molecule type" value="Genomic_DNA"/>
</dbReference>
<accession>A0A9X8JLU7</accession>
<gene>
    <name evidence="3" type="ORF">CLR69_08285</name>
</gene>
<protein>
    <submittedName>
        <fullName evidence="3">Alpha/beta hydrolase</fullName>
    </submittedName>
</protein>
<dbReference type="InterPro" id="IPR029058">
    <property type="entry name" value="AB_hydrolase_fold"/>
</dbReference>
<dbReference type="Proteomes" id="UP001138460">
    <property type="component" value="Unassembled WGS sequence"/>
</dbReference>
<dbReference type="Pfam" id="PF20434">
    <property type="entry name" value="BD-FAE"/>
    <property type="match status" value="1"/>
</dbReference>
<organism evidence="3 4">
    <name type="scientific">Pectobacterium zantedeschiae</name>
    <dbReference type="NCBI Taxonomy" id="2034769"/>
    <lineage>
        <taxon>Bacteria</taxon>
        <taxon>Pseudomonadati</taxon>
        <taxon>Pseudomonadota</taxon>
        <taxon>Gammaproteobacteria</taxon>
        <taxon>Enterobacterales</taxon>
        <taxon>Pectobacteriaceae</taxon>
        <taxon>Pectobacterium</taxon>
    </lineage>
</organism>
<comment type="caution">
    <text evidence="3">The sequence shown here is derived from an EMBL/GenBank/DDBJ whole genome shotgun (WGS) entry which is preliminary data.</text>
</comment>
<dbReference type="PANTHER" id="PTHR48081">
    <property type="entry name" value="AB HYDROLASE SUPERFAMILY PROTEIN C4A8.06C"/>
    <property type="match status" value="1"/>
</dbReference>
<evidence type="ECO:0000259" key="2">
    <source>
        <dbReference type="Pfam" id="PF20434"/>
    </source>
</evidence>
<name>A0A9X8JLU7_9GAMM</name>